<feature type="region of interest" description="Disordered" evidence="1">
    <location>
        <begin position="221"/>
        <end position="242"/>
    </location>
</feature>
<proteinExistence type="predicted"/>
<feature type="compositionally biased region" description="Basic and acidic residues" evidence="1">
    <location>
        <begin position="289"/>
        <end position="298"/>
    </location>
</feature>
<evidence type="ECO:0000256" key="2">
    <source>
        <dbReference type="SAM" id="SignalP"/>
    </source>
</evidence>
<gene>
    <name evidence="3" type="ORF">AAAT34_04690</name>
</gene>
<evidence type="ECO:0000256" key="1">
    <source>
        <dbReference type="SAM" id="MobiDB-lite"/>
    </source>
</evidence>
<evidence type="ECO:0000313" key="3">
    <source>
        <dbReference type="EMBL" id="MEQ2486353.1"/>
    </source>
</evidence>
<feature type="signal peptide" evidence="2">
    <location>
        <begin position="1"/>
        <end position="19"/>
    </location>
</feature>
<dbReference type="Proteomes" id="UP001487296">
    <property type="component" value="Unassembled WGS sequence"/>
</dbReference>
<organism evidence="3 4">
    <name type="scientific">Hallella faecis</name>
    <dbReference type="NCBI Taxonomy" id="2841596"/>
    <lineage>
        <taxon>Bacteria</taxon>
        <taxon>Pseudomonadati</taxon>
        <taxon>Bacteroidota</taxon>
        <taxon>Bacteroidia</taxon>
        <taxon>Bacteroidales</taxon>
        <taxon>Prevotellaceae</taxon>
        <taxon>Hallella</taxon>
    </lineage>
</organism>
<feature type="compositionally biased region" description="Polar residues" evidence="1">
    <location>
        <begin position="226"/>
        <end position="239"/>
    </location>
</feature>
<sequence length="318" mass="35725">MKRVICLILLFLPSLLAFSQESTRVYPVPDRPVRKFVVADMETRVPIRKAVVATKDGYRDSTNYRGVVHIPTDFDTLMVYKAGYLTAKLTMKEVADTTYLIPSGSSLREVVVWGKDGSQSINEKMADGFARAIQQGAAEAPSGVASFDFANMLDKRGRRDRKHLKKVRAAFKKMDQLDDDPVVNAYLKGQEANRLHQEQQQALDERIALLRKKREEKLRQAAAETQRLTQQDSLATSGDSLPIATDSLHVKSDTLVAKKTNGLREQTTNTRRELQLDMQGAANLQSTTAEKEHAERQQQEAVTKKNKSCLSQPARNKH</sequence>
<feature type="chain" id="PRO_5045453477" evidence="2">
    <location>
        <begin position="20"/>
        <end position="318"/>
    </location>
</feature>
<accession>A0ABV1FPK7</accession>
<evidence type="ECO:0000313" key="4">
    <source>
        <dbReference type="Proteomes" id="UP001487296"/>
    </source>
</evidence>
<keyword evidence="2" id="KW-0732">Signal</keyword>
<reference evidence="3 4" key="1">
    <citation type="submission" date="2024-04" db="EMBL/GenBank/DDBJ databases">
        <title>Human intestinal bacterial collection.</title>
        <authorList>
            <person name="Pauvert C."/>
            <person name="Hitch T.C.A."/>
            <person name="Clavel T."/>
        </authorList>
    </citation>
    <scope>NUCLEOTIDE SEQUENCE [LARGE SCALE GENOMIC DNA]</scope>
    <source>
        <strain evidence="3 4">CLA-AA-H145</strain>
    </source>
</reference>
<comment type="caution">
    <text evidence="3">The sequence shown here is derived from an EMBL/GenBank/DDBJ whole genome shotgun (WGS) entry which is preliminary data.</text>
</comment>
<keyword evidence="4" id="KW-1185">Reference proteome</keyword>
<name>A0ABV1FPK7_9BACT</name>
<feature type="region of interest" description="Disordered" evidence="1">
    <location>
        <begin position="280"/>
        <end position="318"/>
    </location>
</feature>
<feature type="compositionally biased region" description="Polar residues" evidence="1">
    <location>
        <begin position="308"/>
        <end position="318"/>
    </location>
</feature>
<dbReference type="RefSeq" id="WP_215759402.1">
    <property type="nucleotide sequence ID" value="NZ_JAHKBE010000011.1"/>
</dbReference>
<protein>
    <submittedName>
        <fullName evidence="3">Uncharacterized protein</fullName>
    </submittedName>
</protein>
<dbReference type="EMBL" id="JBBNFP010000011">
    <property type="protein sequence ID" value="MEQ2486353.1"/>
    <property type="molecule type" value="Genomic_DNA"/>
</dbReference>